<keyword evidence="3" id="KW-1185">Reference proteome</keyword>
<gene>
    <name evidence="2" type="ORF">G443_000016</name>
</gene>
<dbReference type="EMBL" id="AUBJ02000001">
    <property type="protein sequence ID" value="MCP2329746.1"/>
    <property type="molecule type" value="Genomic_DNA"/>
</dbReference>
<evidence type="ECO:0000256" key="1">
    <source>
        <dbReference type="SAM" id="Coils"/>
    </source>
</evidence>
<protein>
    <submittedName>
        <fullName evidence="2">Uncharacterized protein</fullName>
    </submittedName>
</protein>
<organism evidence="2 3">
    <name type="scientific">Actinoalloteichus caeruleus DSM 43889</name>
    <dbReference type="NCBI Taxonomy" id="1120930"/>
    <lineage>
        <taxon>Bacteria</taxon>
        <taxon>Bacillati</taxon>
        <taxon>Actinomycetota</taxon>
        <taxon>Actinomycetes</taxon>
        <taxon>Pseudonocardiales</taxon>
        <taxon>Pseudonocardiaceae</taxon>
        <taxon>Actinoalloteichus</taxon>
        <taxon>Actinoalloteichus cyanogriseus</taxon>
    </lineage>
</organism>
<accession>A0ABT1JC72</accession>
<reference evidence="2 3" key="1">
    <citation type="submission" date="2022-06" db="EMBL/GenBank/DDBJ databases">
        <title>Genomic Encyclopedia of Type Strains, Phase I: the one thousand microbial genomes (KMG-I) project.</title>
        <authorList>
            <person name="Kyrpides N."/>
        </authorList>
    </citation>
    <scope>NUCLEOTIDE SEQUENCE [LARGE SCALE GENOMIC DNA]</scope>
    <source>
        <strain evidence="2 3">DSM 43889</strain>
    </source>
</reference>
<dbReference type="Proteomes" id="UP000791080">
    <property type="component" value="Unassembled WGS sequence"/>
</dbReference>
<comment type="caution">
    <text evidence="2">The sequence shown here is derived from an EMBL/GenBank/DDBJ whole genome shotgun (WGS) entry which is preliminary data.</text>
</comment>
<name>A0ABT1JC72_ACTCY</name>
<evidence type="ECO:0000313" key="3">
    <source>
        <dbReference type="Proteomes" id="UP000791080"/>
    </source>
</evidence>
<feature type="coiled-coil region" evidence="1">
    <location>
        <begin position="52"/>
        <end position="79"/>
    </location>
</feature>
<evidence type="ECO:0000313" key="2">
    <source>
        <dbReference type="EMBL" id="MCP2329746.1"/>
    </source>
</evidence>
<keyword evidence="1" id="KW-0175">Coiled coil</keyword>
<sequence>MDMQQIIGGLQAASTLLEPYGLSQEQGRMDEVTGHLAVLNGTARHGEVLAQLEQIRQSIAMAADQQQQLREQLVRLMATFQGGFGI</sequence>
<dbReference type="RefSeq" id="WP_026419169.1">
    <property type="nucleotide sequence ID" value="NZ_AUBJ02000001.1"/>
</dbReference>
<proteinExistence type="predicted"/>